<proteinExistence type="predicted"/>
<dbReference type="Gene3D" id="2.60.120.330">
    <property type="entry name" value="B-lactam Antibiotic, Isopenicillin N Synthase, Chain"/>
    <property type="match status" value="1"/>
</dbReference>
<dbReference type="InterPro" id="IPR050295">
    <property type="entry name" value="Plant_2OG-oxidoreductases"/>
</dbReference>
<evidence type="ECO:0000313" key="5">
    <source>
        <dbReference type="Proteomes" id="UP001054889"/>
    </source>
</evidence>
<dbReference type="AlphaFoldDB" id="A0AAV5BZ06"/>
<reference evidence="4" key="2">
    <citation type="submission" date="2021-12" db="EMBL/GenBank/DDBJ databases">
        <title>Resequencing data analysis of finger millet.</title>
        <authorList>
            <person name="Hatakeyama M."/>
            <person name="Aluri S."/>
            <person name="Balachadran M.T."/>
            <person name="Sivarajan S.R."/>
            <person name="Poveda L."/>
            <person name="Shimizu-Inatsugi R."/>
            <person name="Schlapbach R."/>
            <person name="Sreeman S.M."/>
            <person name="Shimizu K.K."/>
        </authorList>
    </citation>
    <scope>NUCLEOTIDE SEQUENCE</scope>
</reference>
<dbReference type="InterPro" id="IPR044861">
    <property type="entry name" value="IPNS-like_FE2OG_OXY"/>
</dbReference>
<accession>A0AAV5BZ06</accession>
<dbReference type="GO" id="GO:0046872">
    <property type="term" value="F:metal ion binding"/>
    <property type="evidence" value="ECO:0007669"/>
    <property type="project" value="UniProtKB-KW"/>
</dbReference>
<dbReference type="InterPro" id="IPR027443">
    <property type="entry name" value="IPNS-like_sf"/>
</dbReference>
<keyword evidence="2" id="KW-0408">Iron</keyword>
<dbReference type="Proteomes" id="UP001054889">
    <property type="component" value="Unassembled WGS sequence"/>
</dbReference>
<evidence type="ECO:0000259" key="3">
    <source>
        <dbReference type="Pfam" id="PF03171"/>
    </source>
</evidence>
<evidence type="ECO:0000313" key="4">
    <source>
        <dbReference type="EMBL" id="GJM91446.1"/>
    </source>
</evidence>
<comment type="caution">
    <text evidence="4">The sequence shown here is derived from an EMBL/GenBank/DDBJ whole genome shotgun (WGS) entry which is preliminary data.</text>
</comment>
<reference evidence="4" key="1">
    <citation type="journal article" date="2018" name="DNA Res.">
        <title>Multiple hybrid de novo genome assembly of finger millet, an orphan allotetraploid crop.</title>
        <authorList>
            <person name="Hatakeyama M."/>
            <person name="Aluri S."/>
            <person name="Balachadran M.T."/>
            <person name="Sivarajan S.R."/>
            <person name="Patrignani A."/>
            <person name="Gruter S."/>
            <person name="Poveda L."/>
            <person name="Shimizu-Inatsugi R."/>
            <person name="Baeten J."/>
            <person name="Francoijs K.J."/>
            <person name="Nataraja K.N."/>
            <person name="Reddy Y.A.N."/>
            <person name="Phadnis S."/>
            <person name="Ravikumar R.L."/>
            <person name="Schlapbach R."/>
            <person name="Sreeman S.M."/>
            <person name="Shimizu K.K."/>
        </authorList>
    </citation>
    <scope>NUCLEOTIDE SEQUENCE</scope>
</reference>
<protein>
    <recommendedName>
        <fullName evidence="3">Isopenicillin N synthase-like Fe(2+) 2OG dioxygenase domain-containing protein</fullName>
    </recommendedName>
</protein>
<organism evidence="4 5">
    <name type="scientific">Eleusine coracana subsp. coracana</name>
    <dbReference type="NCBI Taxonomy" id="191504"/>
    <lineage>
        <taxon>Eukaryota</taxon>
        <taxon>Viridiplantae</taxon>
        <taxon>Streptophyta</taxon>
        <taxon>Embryophyta</taxon>
        <taxon>Tracheophyta</taxon>
        <taxon>Spermatophyta</taxon>
        <taxon>Magnoliopsida</taxon>
        <taxon>Liliopsida</taxon>
        <taxon>Poales</taxon>
        <taxon>Poaceae</taxon>
        <taxon>PACMAD clade</taxon>
        <taxon>Chloridoideae</taxon>
        <taxon>Cynodonteae</taxon>
        <taxon>Eleusininae</taxon>
        <taxon>Eleusine</taxon>
    </lineage>
</organism>
<dbReference type="EMBL" id="BQKI01000003">
    <property type="protein sequence ID" value="GJM91446.1"/>
    <property type="molecule type" value="Genomic_DNA"/>
</dbReference>
<evidence type="ECO:0000256" key="2">
    <source>
        <dbReference type="ARBA" id="ARBA00023004"/>
    </source>
</evidence>
<evidence type="ECO:0000256" key="1">
    <source>
        <dbReference type="ARBA" id="ARBA00022723"/>
    </source>
</evidence>
<name>A0AAV5BZ06_ELECO</name>
<keyword evidence="1" id="KW-0479">Metal-binding</keyword>
<sequence length="101" mass="11174">MVPVQSISGALVINIGDILEIVTNGKYKSIEHRAVINPDKERISIAAFHGANKSCTIAPLQELLKEGEAWYKVIDAGEYLRGYFAAKLEGRRYLESLKLGI</sequence>
<feature type="domain" description="Isopenicillin N synthase-like Fe(2+) 2OG dioxygenase" evidence="3">
    <location>
        <begin position="2"/>
        <end position="49"/>
    </location>
</feature>
<keyword evidence="5" id="KW-1185">Reference proteome</keyword>
<gene>
    <name evidence="4" type="primary">ga07812</name>
    <name evidence="4" type="ORF">PR202_ga07812</name>
</gene>
<dbReference type="SUPFAM" id="SSF51197">
    <property type="entry name" value="Clavaminate synthase-like"/>
    <property type="match status" value="1"/>
</dbReference>
<dbReference type="Pfam" id="PF03171">
    <property type="entry name" value="2OG-FeII_Oxy"/>
    <property type="match status" value="1"/>
</dbReference>
<dbReference type="PANTHER" id="PTHR47991">
    <property type="entry name" value="OXOGLUTARATE/IRON-DEPENDENT DIOXYGENASE"/>
    <property type="match status" value="1"/>
</dbReference>